<dbReference type="AlphaFoldDB" id="A0A6L5B884"/>
<keyword evidence="2" id="KW-0812">Transmembrane</keyword>
<comment type="caution">
    <text evidence="3">The sequence shown here is derived from an EMBL/GenBank/DDBJ whole genome shotgun (WGS) entry which is preliminary data.</text>
</comment>
<dbReference type="GO" id="GO:0090110">
    <property type="term" value="P:COPII-coated vesicle cargo loading"/>
    <property type="evidence" value="ECO:0007669"/>
    <property type="project" value="TreeGrafter"/>
</dbReference>
<evidence type="ECO:0000256" key="2">
    <source>
        <dbReference type="SAM" id="Phobius"/>
    </source>
</evidence>
<keyword evidence="4" id="KW-1185">Reference proteome</keyword>
<dbReference type="SUPFAM" id="SSF81811">
    <property type="entry name" value="Helical domain of Sec23/24"/>
    <property type="match status" value="1"/>
</dbReference>
<dbReference type="GO" id="GO:0046872">
    <property type="term" value="F:metal ion binding"/>
    <property type="evidence" value="ECO:0007669"/>
    <property type="project" value="UniProtKB-KW"/>
</dbReference>
<comment type="function">
    <text evidence="1">Component of the coat protein complex II (COPII) which promotes the formation of transport vesicles from the endoplasmic reticulum (ER). The coat has two main functions, the physical deformation of the endoplasmic reticulum membrane into vesicles and the selection of cargo molecules.</text>
</comment>
<keyword evidence="1" id="KW-0813">Transport</keyword>
<evidence type="ECO:0000313" key="3">
    <source>
        <dbReference type="EMBL" id="KAF1001738.1"/>
    </source>
</evidence>
<dbReference type="Proteomes" id="UP000593563">
    <property type="component" value="Unassembled WGS sequence"/>
</dbReference>
<keyword evidence="1" id="KW-0862">Zinc</keyword>
<dbReference type="InterPro" id="IPR036175">
    <property type="entry name" value="Sec23/24_helical_dom_sf"/>
</dbReference>
<protein>
    <recommendedName>
        <fullName evidence="1">Protein transport protein SEC23</fullName>
    </recommendedName>
</protein>
<feature type="non-terminal residue" evidence="3">
    <location>
        <position position="1"/>
    </location>
</feature>
<evidence type="ECO:0000313" key="4">
    <source>
        <dbReference type="Proteomes" id="UP000593563"/>
    </source>
</evidence>
<keyword evidence="1" id="KW-0968">Cytoplasmic vesicle</keyword>
<accession>A0A6L5B884</accession>
<dbReference type="Gene3D" id="1.20.120.730">
    <property type="entry name" value="Sec23/Sec24 helical domain"/>
    <property type="match status" value="1"/>
</dbReference>
<dbReference type="GO" id="GO:0070971">
    <property type="term" value="C:endoplasmic reticulum exit site"/>
    <property type="evidence" value="ECO:0007669"/>
    <property type="project" value="TreeGrafter"/>
</dbReference>
<keyword evidence="1" id="KW-0931">ER-Golgi transport</keyword>
<gene>
    <name evidence="3" type="ORF">AG4045_021735</name>
</gene>
<keyword evidence="1" id="KW-0653">Protein transport</keyword>
<dbReference type="PANTHER" id="PTHR11141:SF0">
    <property type="entry name" value="PROTEIN TRANSPORT PROTEIN SEC23"/>
    <property type="match status" value="1"/>
</dbReference>
<proteinExistence type="inferred from homology"/>
<keyword evidence="1" id="KW-0479">Metal-binding</keyword>
<dbReference type="InterPro" id="IPR037364">
    <property type="entry name" value="Sec23"/>
</dbReference>
<keyword evidence="2" id="KW-1133">Transmembrane helix</keyword>
<sequence length="70" mass="8070">VFNNSLDETVYFQMLLNRETVPNSLVMIQPSLISYSFNGMPEAVIFDAASIAANCIFCWTHILVWLYFME</sequence>
<dbReference type="GO" id="GO:0030127">
    <property type="term" value="C:COPII vesicle coat"/>
    <property type="evidence" value="ECO:0007669"/>
    <property type="project" value="InterPro"/>
</dbReference>
<dbReference type="GO" id="GO:0005096">
    <property type="term" value="F:GTPase activator activity"/>
    <property type="evidence" value="ECO:0007669"/>
    <property type="project" value="TreeGrafter"/>
</dbReference>
<dbReference type="EMBL" id="WRXP01002855">
    <property type="protein sequence ID" value="KAF1001738.1"/>
    <property type="molecule type" value="Genomic_DNA"/>
</dbReference>
<reference evidence="3" key="1">
    <citation type="submission" date="2020-01" db="EMBL/GenBank/DDBJ databases">
        <title>The Celery Genome Sequence Reveals Sequential Paleo-tetraploidization, Resistance Gene Elimination, Karyotype Evolution, and Functional Innovation in Apiales.</title>
        <authorList>
            <person name="Song X."/>
        </authorList>
    </citation>
    <scope>NUCLEOTIDE SEQUENCE</scope>
    <source>
        <tissue evidence="3">Leaf</tissue>
    </source>
</reference>
<evidence type="ECO:0000256" key="1">
    <source>
        <dbReference type="RuleBase" id="RU365030"/>
    </source>
</evidence>
<keyword evidence="1" id="KW-0963">Cytoplasm</keyword>
<dbReference type="GO" id="GO:0005789">
    <property type="term" value="C:endoplasmic reticulum membrane"/>
    <property type="evidence" value="ECO:0007669"/>
    <property type="project" value="UniProtKB-SubCell"/>
</dbReference>
<dbReference type="PANTHER" id="PTHR11141">
    <property type="entry name" value="PROTEIN TRANSPORT PROTEIN SEC23"/>
    <property type="match status" value="1"/>
</dbReference>
<organism evidence="3 4">
    <name type="scientific">Apium graveolens</name>
    <name type="common">Celery</name>
    <dbReference type="NCBI Taxonomy" id="4045"/>
    <lineage>
        <taxon>Eukaryota</taxon>
        <taxon>Viridiplantae</taxon>
        <taxon>Streptophyta</taxon>
        <taxon>Embryophyta</taxon>
        <taxon>Tracheophyta</taxon>
        <taxon>Spermatophyta</taxon>
        <taxon>Magnoliopsida</taxon>
        <taxon>eudicotyledons</taxon>
        <taxon>Gunneridae</taxon>
        <taxon>Pentapetalae</taxon>
        <taxon>asterids</taxon>
        <taxon>campanulids</taxon>
        <taxon>Apiales</taxon>
        <taxon>Apiaceae</taxon>
        <taxon>Apioideae</taxon>
        <taxon>apioid superclade</taxon>
        <taxon>Apieae</taxon>
        <taxon>Apium</taxon>
    </lineage>
</organism>
<comment type="subcellular location">
    <subcellularLocation>
        <location evidence="1">Cytoplasmic vesicle</location>
        <location evidence="1">COPII-coated vesicle membrane</location>
        <topology evidence="1">Peripheral membrane protein</topology>
        <orientation evidence="1">Cytoplasmic side</orientation>
    </subcellularLocation>
    <subcellularLocation>
        <location evidence="1">Endoplasmic reticulum membrane</location>
        <topology evidence="1">Peripheral membrane protein</topology>
        <orientation evidence="1">Cytoplasmic side</orientation>
    </subcellularLocation>
</comment>
<comment type="similarity">
    <text evidence="1">Belongs to the SEC23/SEC24 family. SEC23 subfamily.</text>
</comment>
<feature type="transmembrane region" description="Helical" evidence="2">
    <location>
        <begin position="44"/>
        <end position="68"/>
    </location>
</feature>
<name>A0A6L5B884_APIGR</name>
<keyword evidence="1" id="KW-0256">Endoplasmic reticulum</keyword>
<dbReference type="GO" id="GO:0006886">
    <property type="term" value="P:intracellular protein transport"/>
    <property type="evidence" value="ECO:0007669"/>
    <property type="project" value="InterPro"/>
</dbReference>
<keyword evidence="1 2" id="KW-0472">Membrane</keyword>